<protein>
    <submittedName>
        <fullName evidence="7">RSAM/selenodomain-associated transferase 2</fullName>
    </submittedName>
</protein>
<dbReference type="NCBIfam" id="TIGR04283">
    <property type="entry name" value="glyco_like_mftF"/>
    <property type="match status" value="1"/>
</dbReference>
<name>A0A2U1CTA9_9GAMM</name>
<reference evidence="7 8" key="1">
    <citation type="submission" date="2018-04" db="EMBL/GenBank/DDBJ databases">
        <title>Genomic Encyclopedia of Type Strains, Phase IV (KMG-IV): sequencing the most valuable type-strain genomes for metagenomic binning, comparative biology and taxonomic classification.</title>
        <authorList>
            <person name="Goeker M."/>
        </authorList>
    </citation>
    <scope>NUCLEOTIDE SEQUENCE [LARGE SCALE GENOMIC DNA]</scope>
    <source>
        <strain evidence="7 8">DSM 28688</strain>
    </source>
</reference>
<dbReference type="GO" id="GO:0016757">
    <property type="term" value="F:glycosyltransferase activity"/>
    <property type="evidence" value="ECO:0007669"/>
    <property type="project" value="UniProtKB-KW"/>
</dbReference>
<evidence type="ECO:0000256" key="1">
    <source>
        <dbReference type="ARBA" id="ARBA00004236"/>
    </source>
</evidence>
<sequence length="289" mass="32124">MIPAPDKRLNRNGGALRIGRILIPFRLTPSPDRFLEKQPVALPLHASIIIPVLNESAGIEAALRALSSWRDSGHEVIVVDGGSTDDTVEKARPLSDRVLVESPGRSHQMNAGASIAGGEVLIFLHADTRLPDDALAQLERFVGSLAVWGRFDVRLSGRRPLYRVIAAFMNGRSRLTGIATGDQALFVRRAVFDEVGGFESIPLMEDVSFSQRLLPYSRPYCIGSPVVTDSRRWEKHGAWRTILTMWRLRWRYWRGDDPAKLVAQYYPGQAVSPKPEPTTVSHAKTNPDL</sequence>
<feature type="domain" description="Glycosyltransferase 2-like" evidence="6">
    <location>
        <begin position="47"/>
        <end position="169"/>
    </location>
</feature>
<keyword evidence="2" id="KW-1003">Cell membrane</keyword>
<organism evidence="7 8">
    <name type="scientific">Tamilnaduibacter salinus</name>
    <dbReference type="NCBI Taxonomy" id="1484056"/>
    <lineage>
        <taxon>Bacteria</taxon>
        <taxon>Pseudomonadati</taxon>
        <taxon>Pseudomonadota</taxon>
        <taxon>Gammaproteobacteria</taxon>
        <taxon>Pseudomonadales</taxon>
        <taxon>Marinobacteraceae</taxon>
        <taxon>Tamilnaduibacter</taxon>
    </lineage>
</organism>
<dbReference type="PANTHER" id="PTHR43646">
    <property type="entry name" value="GLYCOSYLTRANSFERASE"/>
    <property type="match status" value="1"/>
</dbReference>
<dbReference type="RefSeq" id="WP_207775197.1">
    <property type="nucleotide sequence ID" value="NZ_QEKQ01000011.1"/>
</dbReference>
<accession>A0A2U1CTA9</accession>
<dbReference type="CDD" id="cd02522">
    <property type="entry name" value="GT_2_like_a"/>
    <property type="match status" value="1"/>
</dbReference>
<comment type="subcellular location">
    <subcellularLocation>
        <location evidence="1">Cell membrane</location>
    </subcellularLocation>
</comment>
<dbReference type="InterPro" id="IPR001173">
    <property type="entry name" value="Glyco_trans_2-like"/>
</dbReference>
<dbReference type="Proteomes" id="UP000245887">
    <property type="component" value="Unassembled WGS sequence"/>
</dbReference>
<evidence type="ECO:0000259" key="6">
    <source>
        <dbReference type="Pfam" id="PF00535"/>
    </source>
</evidence>
<evidence type="ECO:0000256" key="3">
    <source>
        <dbReference type="ARBA" id="ARBA00022676"/>
    </source>
</evidence>
<keyword evidence="3" id="KW-0328">Glycosyltransferase</keyword>
<proteinExistence type="predicted"/>
<dbReference type="EMBL" id="QEKQ01000011">
    <property type="protein sequence ID" value="PVY69821.1"/>
    <property type="molecule type" value="Genomic_DNA"/>
</dbReference>
<dbReference type="Gene3D" id="3.90.550.10">
    <property type="entry name" value="Spore Coat Polysaccharide Biosynthesis Protein SpsA, Chain A"/>
    <property type="match status" value="1"/>
</dbReference>
<dbReference type="InterPro" id="IPR029044">
    <property type="entry name" value="Nucleotide-diphossugar_trans"/>
</dbReference>
<dbReference type="Pfam" id="PF00535">
    <property type="entry name" value="Glycos_transf_2"/>
    <property type="match status" value="1"/>
</dbReference>
<evidence type="ECO:0000256" key="5">
    <source>
        <dbReference type="ARBA" id="ARBA00023136"/>
    </source>
</evidence>
<evidence type="ECO:0000313" key="7">
    <source>
        <dbReference type="EMBL" id="PVY69821.1"/>
    </source>
</evidence>
<evidence type="ECO:0000313" key="8">
    <source>
        <dbReference type="Proteomes" id="UP000245887"/>
    </source>
</evidence>
<dbReference type="AlphaFoldDB" id="A0A2U1CTA9"/>
<keyword evidence="4 7" id="KW-0808">Transferase</keyword>
<dbReference type="SUPFAM" id="SSF53448">
    <property type="entry name" value="Nucleotide-diphospho-sugar transferases"/>
    <property type="match status" value="1"/>
</dbReference>
<evidence type="ECO:0000256" key="4">
    <source>
        <dbReference type="ARBA" id="ARBA00022679"/>
    </source>
</evidence>
<gene>
    <name evidence="7" type="ORF">C8D92_11150</name>
</gene>
<dbReference type="InterPro" id="IPR026461">
    <property type="entry name" value="Trfase_2_rSAM/seldom_assoc"/>
</dbReference>
<dbReference type="PANTHER" id="PTHR43646:SF2">
    <property type="entry name" value="GLYCOSYLTRANSFERASE 2-LIKE DOMAIN-CONTAINING PROTEIN"/>
    <property type="match status" value="1"/>
</dbReference>
<evidence type="ECO:0000256" key="2">
    <source>
        <dbReference type="ARBA" id="ARBA00022475"/>
    </source>
</evidence>
<dbReference type="GO" id="GO:0005886">
    <property type="term" value="C:plasma membrane"/>
    <property type="evidence" value="ECO:0007669"/>
    <property type="project" value="UniProtKB-SubCell"/>
</dbReference>
<comment type="caution">
    <text evidence="7">The sequence shown here is derived from an EMBL/GenBank/DDBJ whole genome shotgun (WGS) entry which is preliminary data.</text>
</comment>
<keyword evidence="5" id="KW-0472">Membrane</keyword>